<keyword evidence="1" id="KW-0812">Transmembrane</keyword>
<dbReference type="RefSeq" id="WP_183069468.1">
    <property type="nucleotide sequence ID" value="NZ_CP102514.1"/>
</dbReference>
<reference evidence="2" key="1">
    <citation type="submission" date="2022-08" db="EMBL/GenBank/DDBJ databases">
        <authorList>
            <person name="Tian L."/>
        </authorList>
    </citation>
    <scope>NUCLEOTIDE SEQUENCE</scope>
    <source>
        <strain evidence="2">CM253</strain>
    </source>
</reference>
<dbReference type="Proteomes" id="UP001057738">
    <property type="component" value="Chromosome"/>
</dbReference>
<evidence type="ECO:0000313" key="3">
    <source>
        <dbReference type="Proteomes" id="UP001057738"/>
    </source>
</evidence>
<keyword evidence="1" id="KW-1133">Transmembrane helix</keyword>
<feature type="transmembrane region" description="Helical" evidence="1">
    <location>
        <begin position="20"/>
        <end position="53"/>
    </location>
</feature>
<sequence length="61" mass="6132">MNPNSSSFCVGLPGGRSFTVPALLPVAVIVIVLVALGHDLSAAVAALVAMVAATRETGRSR</sequence>
<protein>
    <submittedName>
        <fullName evidence="2">Uncharacterized protein</fullName>
    </submittedName>
</protein>
<dbReference type="GeneID" id="95571894"/>
<keyword evidence="3" id="KW-1185">Reference proteome</keyword>
<keyword evidence="1" id="KW-0472">Membrane</keyword>
<evidence type="ECO:0000256" key="1">
    <source>
        <dbReference type="SAM" id="Phobius"/>
    </source>
</evidence>
<organism evidence="2 3">
    <name type="scientific">Streptomyces yangpuensis</name>
    <dbReference type="NCBI Taxonomy" id="1648182"/>
    <lineage>
        <taxon>Bacteria</taxon>
        <taxon>Bacillati</taxon>
        <taxon>Actinomycetota</taxon>
        <taxon>Actinomycetes</taxon>
        <taxon>Kitasatosporales</taxon>
        <taxon>Streptomycetaceae</taxon>
        <taxon>Streptomyces</taxon>
    </lineage>
</organism>
<proteinExistence type="predicted"/>
<accession>A0ABY5PP19</accession>
<evidence type="ECO:0000313" key="2">
    <source>
        <dbReference type="EMBL" id="UUY45801.1"/>
    </source>
</evidence>
<name>A0ABY5PP19_9ACTN</name>
<gene>
    <name evidence="2" type="ORF">NRK68_00385</name>
</gene>
<dbReference type="EMBL" id="CP102514">
    <property type="protein sequence ID" value="UUY45801.1"/>
    <property type="molecule type" value="Genomic_DNA"/>
</dbReference>